<dbReference type="AlphaFoldDB" id="A0A812K483"/>
<name>A0A812K483_9DINO</name>
<protein>
    <submittedName>
        <fullName evidence="2">Uncharacterized protein</fullName>
    </submittedName>
</protein>
<keyword evidence="3" id="KW-1185">Reference proteome</keyword>
<dbReference type="OrthoDB" id="412954at2759"/>
<keyword evidence="1" id="KW-0812">Transmembrane</keyword>
<dbReference type="InterPro" id="IPR011990">
    <property type="entry name" value="TPR-like_helical_dom_sf"/>
</dbReference>
<dbReference type="EMBL" id="CAJNJA010007333">
    <property type="protein sequence ID" value="CAE7223304.1"/>
    <property type="molecule type" value="Genomic_DNA"/>
</dbReference>
<comment type="caution">
    <text evidence="2">The sequence shown here is derived from an EMBL/GenBank/DDBJ whole genome shotgun (WGS) entry which is preliminary data.</text>
</comment>
<gene>
    <name evidence="2" type="ORF">SNEC2469_LOCUS2983</name>
</gene>
<reference evidence="2" key="1">
    <citation type="submission" date="2021-02" db="EMBL/GenBank/DDBJ databases">
        <authorList>
            <person name="Dougan E. K."/>
            <person name="Rhodes N."/>
            <person name="Thang M."/>
            <person name="Chan C."/>
        </authorList>
    </citation>
    <scope>NUCLEOTIDE SEQUENCE</scope>
</reference>
<evidence type="ECO:0000256" key="1">
    <source>
        <dbReference type="SAM" id="Phobius"/>
    </source>
</evidence>
<keyword evidence="1" id="KW-0472">Membrane</keyword>
<dbReference type="Proteomes" id="UP000601435">
    <property type="component" value="Unassembled WGS sequence"/>
</dbReference>
<feature type="transmembrane region" description="Helical" evidence="1">
    <location>
        <begin position="295"/>
        <end position="315"/>
    </location>
</feature>
<accession>A0A812K483</accession>
<evidence type="ECO:0000313" key="2">
    <source>
        <dbReference type="EMBL" id="CAE7223304.1"/>
    </source>
</evidence>
<organism evidence="2 3">
    <name type="scientific">Symbiodinium necroappetens</name>
    <dbReference type="NCBI Taxonomy" id="1628268"/>
    <lineage>
        <taxon>Eukaryota</taxon>
        <taxon>Sar</taxon>
        <taxon>Alveolata</taxon>
        <taxon>Dinophyceae</taxon>
        <taxon>Suessiales</taxon>
        <taxon>Symbiodiniaceae</taxon>
        <taxon>Symbiodinium</taxon>
    </lineage>
</organism>
<proteinExistence type="predicted"/>
<keyword evidence="1" id="KW-1133">Transmembrane helix</keyword>
<sequence length="548" mass="61813">MRFLRWDRALKLCMDKSGKNRWDSDPMILNQEAHELPVEKQRQALDFVEDASDDMRTKLAPMWKYCFVQWHIYDAGMEATEKGTPVAVMLRDPDLRADVETLRVLCDSGDLESASTSEEWMWKLLDPLPEQGTLPSDEVTKLIQDGKEERHLGVVAFNEERFDKALWHFWQGQKLLATAPGGGPVAKLRSELLKNRSAAALKLGLPRGALSTANAALGINQGDEKAWYRKYCALQALHRDGEANQALARAGLTPPPAKTAAKKTTTRTRTPALLDKKISKPKELDPSLLSLFEDLVFIEIGVDSVLAVCFAAWLWSVVQKRRMNKVDLVRHLQAELPDTQLSLSLIYDRPTVRETINELMGRINAKKGDYLRRRMASTVWRALCDALGKDPLKQQRLARSRPLYTEIQAIDILSDLQKAYESPSFVKAAAEIARQSAFEQRSFLMNLRPKALELQKPILRRLGLPVDSQGLRDLEAALINTARQAPAVREKLRMVRMAQQGGDNGMWTINVEQNPWWSDSNSMQLRAVFTKSDPFGAAHINTNAVPVN</sequence>
<evidence type="ECO:0000313" key="3">
    <source>
        <dbReference type="Proteomes" id="UP000601435"/>
    </source>
</evidence>
<dbReference type="Gene3D" id="1.25.40.10">
    <property type="entry name" value="Tetratricopeptide repeat domain"/>
    <property type="match status" value="1"/>
</dbReference>
<dbReference type="SUPFAM" id="SSF48452">
    <property type="entry name" value="TPR-like"/>
    <property type="match status" value="1"/>
</dbReference>